<evidence type="ECO:0000313" key="3">
    <source>
        <dbReference type="Proteomes" id="UP001153076"/>
    </source>
</evidence>
<name>A0A9Q1GJN2_9CARY</name>
<gene>
    <name evidence="2" type="ORF">Cgig2_023907</name>
</gene>
<evidence type="ECO:0000313" key="2">
    <source>
        <dbReference type="EMBL" id="KAJ8422362.1"/>
    </source>
</evidence>
<dbReference type="Proteomes" id="UP001153076">
    <property type="component" value="Unassembled WGS sequence"/>
</dbReference>
<protein>
    <submittedName>
        <fullName evidence="2">Uncharacterized protein</fullName>
    </submittedName>
</protein>
<organism evidence="2 3">
    <name type="scientific">Carnegiea gigantea</name>
    <dbReference type="NCBI Taxonomy" id="171969"/>
    <lineage>
        <taxon>Eukaryota</taxon>
        <taxon>Viridiplantae</taxon>
        <taxon>Streptophyta</taxon>
        <taxon>Embryophyta</taxon>
        <taxon>Tracheophyta</taxon>
        <taxon>Spermatophyta</taxon>
        <taxon>Magnoliopsida</taxon>
        <taxon>eudicotyledons</taxon>
        <taxon>Gunneridae</taxon>
        <taxon>Pentapetalae</taxon>
        <taxon>Caryophyllales</taxon>
        <taxon>Cactineae</taxon>
        <taxon>Cactaceae</taxon>
        <taxon>Cactoideae</taxon>
        <taxon>Echinocereeae</taxon>
        <taxon>Carnegiea</taxon>
    </lineage>
</organism>
<dbReference type="AlphaFoldDB" id="A0A9Q1GJN2"/>
<accession>A0A9Q1GJN2</accession>
<reference evidence="2" key="1">
    <citation type="submission" date="2022-04" db="EMBL/GenBank/DDBJ databases">
        <title>Carnegiea gigantea Genome sequencing and assembly v2.</title>
        <authorList>
            <person name="Copetti D."/>
            <person name="Sanderson M.J."/>
            <person name="Burquez A."/>
            <person name="Wojciechowski M.F."/>
        </authorList>
    </citation>
    <scope>NUCLEOTIDE SEQUENCE</scope>
    <source>
        <strain evidence="2">SGP5-SGP5p</strain>
        <tissue evidence="2">Aerial part</tissue>
    </source>
</reference>
<feature type="region of interest" description="Disordered" evidence="1">
    <location>
        <begin position="10"/>
        <end position="84"/>
    </location>
</feature>
<sequence length="166" mass="18167">MGGLNYMCVPVSSPNISRSHTAAPEYRNGIEKGPSACPRSSRQRRASTPVGHGGGGIQPWESRVTARSRNPHPPDQPNPNLSLQGRAQIEVSRLAVIVEDEGDDVSMEHANSPERGMIFYRIMNRLNINDHHTSRCGGGGQDVKLLVWNAQGAGNKHFSNELKEHL</sequence>
<comment type="caution">
    <text evidence="2">The sequence shown here is derived from an EMBL/GenBank/DDBJ whole genome shotgun (WGS) entry which is preliminary data.</text>
</comment>
<keyword evidence="3" id="KW-1185">Reference proteome</keyword>
<dbReference type="EMBL" id="JAKOGI010002280">
    <property type="protein sequence ID" value="KAJ8422362.1"/>
    <property type="molecule type" value="Genomic_DNA"/>
</dbReference>
<evidence type="ECO:0000256" key="1">
    <source>
        <dbReference type="SAM" id="MobiDB-lite"/>
    </source>
</evidence>
<proteinExistence type="predicted"/>